<dbReference type="EMBL" id="JPKY01000044">
    <property type="protein sequence ID" value="KFH44697.1"/>
    <property type="molecule type" value="Genomic_DNA"/>
</dbReference>
<evidence type="ECO:0000256" key="3">
    <source>
        <dbReference type="SAM" id="MobiDB-lite"/>
    </source>
</evidence>
<accession>A0A086T5R5</accession>
<dbReference type="OrthoDB" id="128867at2759"/>
<dbReference type="SUPFAM" id="SSF50978">
    <property type="entry name" value="WD40 repeat-like"/>
    <property type="match status" value="1"/>
</dbReference>
<dbReference type="InterPro" id="IPR052254">
    <property type="entry name" value="CUL4-DDB1_E3_ligase_receptor"/>
</dbReference>
<organism evidence="4 5">
    <name type="scientific">Hapsidospora chrysogenum (strain ATCC 11550 / CBS 779.69 / DSM 880 / IAM 14645 / JCM 23072 / IMI 49137)</name>
    <name type="common">Acremonium chrysogenum</name>
    <dbReference type="NCBI Taxonomy" id="857340"/>
    <lineage>
        <taxon>Eukaryota</taxon>
        <taxon>Fungi</taxon>
        <taxon>Dikarya</taxon>
        <taxon>Ascomycota</taxon>
        <taxon>Pezizomycotina</taxon>
        <taxon>Sordariomycetes</taxon>
        <taxon>Hypocreomycetidae</taxon>
        <taxon>Hypocreales</taxon>
        <taxon>Bionectriaceae</taxon>
        <taxon>Hapsidospora</taxon>
    </lineage>
</organism>
<dbReference type="PANTHER" id="PTHR44472:SF1">
    <property type="entry name" value="DDB1 AND CUL4 ASSOCIATED FACTOR 4"/>
    <property type="match status" value="1"/>
</dbReference>
<sequence length="506" mass="55449">MPLEIPGYYYDPGRGKYFKVEKSHTAPAAAAWSADAVKKRRIDEAAKEAAERRKRELRRHVRRHALRGDIVRWGVLGREVGDAAGPFGDGDVGVAAWAEGLEKKGEVSFGRSFAGTGNLPCLWVGGGGGTRVGVAYTSGRVAALDEETLTGSYVPVDDDGRIRFDPDASCNSVRCQTRYSETVRCPQLSSIQHHAPSHKMVLTSREPDAECAVYMFSPPLSEPEDGQGGHWMLGEANLYHRVGMRTPNVREWVVNRSTPAPASSDLICLLATNAGVNRVTSNESMYPIALPPDGTKPGNQRTKKRKNLASSASGPREMFDVDFQHGNHHIVFAGGRSPKVWMADLRSAPQWSTPIRHPSAIARLRSVNEHQVLVFGLRSSMLLYDTRFLKTPQRAGGFDTNATSPLVVFQDHANEAHVHIGFDVCKRLGAVAAAQEDGSVALFSLESGRRMRCEVLDGKGASRGRPVRALMFDEMEADDERTGLWVGEGLGIVKYSFGRGDLKNEW</sequence>
<dbReference type="STRING" id="857340.A0A086T5R5"/>
<protein>
    <submittedName>
        <fullName evidence="4">Uncharacterized protein</fullName>
    </submittedName>
</protein>
<evidence type="ECO:0000313" key="5">
    <source>
        <dbReference type="Proteomes" id="UP000029964"/>
    </source>
</evidence>
<evidence type="ECO:0000256" key="1">
    <source>
        <dbReference type="ARBA" id="ARBA00022574"/>
    </source>
</evidence>
<dbReference type="InterPro" id="IPR036322">
    <property type="entry name" value="WD40_repeat_dom_sf"/>
</dbReference>
<feature type="region of interest" description="Disordered" evidence="3">
    <location>
        <begin position="291"/>
        <end position="313"/>
    </location>
</feature>
<comment type="caution">
    <text evidence="4">The sequence shown here is derived from an EMBL/GenBank/DDBJ whole genome shotgun (WGS) entry which is preliminary data.</text>
</comment>
<evidence type="ECO:0000313" key="4">
    <source>
        <dbReference type="EMBL" id="KFH44697.1"/>
    </source>
</evidence>
<evidence type="ECO:0000256" key="2">
    <source>
        <dbReference type="ARBA" id="ARBA00022737"/>
    </source>
</evidence>
<gene>
    <name evidence="4" type="ORF">ACRE_045210</name>
</gene>
<dbReference type="Proteomes" id="UP000029964">
    <property type="component" value="Unassembled WGS sequence"/>
</dbReference>
<keyword evidence="5" id="KW-1185">Reference proteome</keyword>
<name>A0A086T5R5_HAPC1</name>
<dbReference type="HOGENOM" id="CLU_030123_0_0_1"/>
<keyword evidence="1" id="KW-0853">WD repeat</keyword>
<dbReference type="PANTHER" id="PTHR44472">
    <property type="entry name" value="DDB1- AND CUL4-ASSOCIATED FACTOR 4-RELATED"/>
    <property type="match status" value="1"/>
</dbReference>
<proteinExistence type="predicted"/>
<reference evidence="5" key="1">
    <citation type="journal article" date="2014" name="Genome Announc.">
        <title>Genome sequence and annotation of Acremonium chrysogenum, producer of the beta-lactam antibiotic cephalosporin C.</title>
        <authorList>
            <person name="Terfehr D."/>
            <person name="Dahlmann T.A."/>
            <person name="Specht T."/>
            <person name="Zadra I."/>
            <person name="Kuernsteiner H."/>
            <person name="Kueck U."/>
        </authorList>
    </citation>
    <scope>NUCLEOTIDE SEQUENCE [LARGE SCALE GENOMIC DNA]</scope>
    <source>
        <strain evidence="5">ATCC 11550 / CBS 779.69 / DSM 880 / IAM 14645 / JCM 23072 / IMI 49137</strain>
    </source>
</reference>
<keyword evidence="2" id="KW-0677">Repeat</keyword>
<dbReference type="AlphaFoldDB" id="A0A086T5R5"/>
<dbReference type="GO" id="GO:0080008">
    <property type="term" value="C:Cul4-RING E3 ubiquitin ligase complex"/>
    <property type="evidence" value="ECO:0007669"/>
    <property type="project" value="TreeGrafter"/>
</dbReference>